<evidence type="ECO:0000256" key="8">
    <source>
        <dbReference type="ARBA" id="ARBA00022967"/>
    </source>
</evidence>
<evidence type="ECO:0000313" key="18">
    <source>
        <dbReference type="EMBL" id="SFZ78566.1"/>
    </source>
</evidence>
<comment type="similarity">
    <text evidence="3 14">Belongs to the ATPase alpha/beta chains family.</text>
</comment>
<dbReference type="GO" id="GO:0046933">
    <property type="term" value="F:proton-transporting ATP synthase activity, rotational mechanism"/>
    <property type="evidence" value="ECO:0007669"/>
    <property type="project" value="UniProtKB-UniRule"/>
</dbReference>
<evidence type="ECO:0000256" key="2">
    <source>
        <dbReference type="ARBA" id="ARBA00004170"/>
    </source>
</evidence>
<dbReference type="Gene3D" id="1.20.150.20">
    <property type="entry name" value="ATP synthase alpha/beta chain, C-terminal domain"/>
    <property type="match status" value="1"/>
</dbReference>
<dbReference type="InterPro" id="IPR036121">
    <property type="entry name" value="ATPase_F1/V1/A1_a/bsu_N_sf"/>
</dbReference>
<keyword evidence="19" id="KW-1185">Reference proteome</keyword>
<evidence type="ECO:0000256" key="4">
    <source>
        <dbReference type="ARBA" id="ARBA00022448"/>
    </source>
</evidence>
<evidence type="ECO:0000313" key="19">
    <source>
        <dbReference type="Proteomes" id="UP000186513"/>
    </source>
</evidence>
<feature type="domain" description="ATPase F1/V1/A1 complex alpha/beta subunit N-terminal" evidence="17">
    <location>
        <begin position="25"/>
        <end position="92"/>
    </location>
</feature>
<evidence type="ECO:0000256" key="7">
    <source>
        <dbReference type="ARBA" id="ARBA00022840"/>
    </source>
</evidence>
<dbReference type="Proteomes" id="UP000186513">
    <property type="component" value="Unassembled WGS sequence"/>
</dbReference>
<dbReference type="EC" id="7.1.2.2" evidence="14"/>
<dbReference type="FunFam" id="1.20.150.20:FF:000001">
    <property type="entry name" value="ATP synthase subunit alpha"/>
    <property type="match status" value="1"/>
</dbReference>
<comment type="subcellular location">
    <subcellularLocation>
        <location evidence="14">Cell membrane</location>
        <topology evidence="14">Peripheral membrane protein</topology>
    </subcellularLocation>
    <subcellularLocation>
        <location evidence="2">Membrane</location>
        <topology evidence="2">Peripheral membrane protein</topology>
    </subcellularLocation>
</comment>
<organism evidence="18 19">
    <name type="scientific">Chitinimonas taiwanensis DSM 18899</name>
    <dbReference type="NCBI Taxonomy" id="1121279"/>
    <lineage>
        <taxon>Bacteria</taxon>
        <taxon>Pseudomonadati</taxon>
        <taxon>Pseudomonadota</taxon>
        <taxon>Betaproteobacteria</taxon>
        <taxon>Neisseriales</taxon>
        <taxon>Chitinibacteraceae</taxon>
        <taxon>Chitinimonas</taxon>
    </lineage>
</organism>
<keyword evidence="5 14" id="KW-0547">Nucleotide-binding</keyword>
<sequence length="513" mass="54468">MQLNPSEISDLIKSKIQNLSAGAESRTTGTVVSVSDGIVRVHGLSEVMQGEMLEFAGNTFGLALNLERDSVGAVVLGDYEHISEGSEVKCTGRILEVPVGPQLRGRVVNALGQPIDGKGPINASGTSPIEKIAPGVIARQSVSQPLQTGIKAIDAMVPVGRGQRELIIGDRQTGKTAVALDAIINQKGNGVTCIYVAIGQKASSIANVVRKLEEHGALDHTIVVAASASESAAMQYLSPYAGCAMGEYFRDIGEDALIVYDDLSKQAVAYRQISLLLRRPPGREAYPGDVFYIHSRLLERASRVNEDYIEKITNGAVKGKTGSLTALPIIETQAGDVSAFVPTNVISITDGQIFLESDLFNAGIRPAINAGISVSRVGGAAQTKVVKKLAGGIRTALAQYRELAAFAQFASDLDEATRKQLDRGRLVTELLKQGQYAPFKVSQLSVTLYAVEKGLADDVPVEKALAFEAALYAYVKANHAEIIAEMDGKGELSGDNDKKLAEAIKSFKANGAF</sequence>
<dbReference type="EMBL" id="FPKR01000012">
    <property type="protein sequence ID" value="SFZ78566.1"/>
    <property type="molecule type" value="Genomic_DNA"/>
</dbReference>
<dbReference type="NCBIfam" id="TIGR00962">
    <property type="entry name" value="atpA"/>
    <property type="match status" value="1"/>
</dbReference>
<dbReference type="FunFam" id="2.40.30.20:FF:000001">
    <property type="entry name" value="ATP synthase subunit alpha"/>
    <property type="match status" value="1"/>
</dbReference>
<keyword evidence="14" id="KW-1003">Cell membrane</keyword>
<dbReference type="STRING" id="1121279.SAMN02745887_03077"/>
<dbReference type="GO" id="GO:0005886">
    <property type="term" value="C:plasma membrane"/>
    <property type="evidence" value="ECO:0007669"/>
    <property type="project" value="UniProtKB-SubCell"/>
</dbReference>
<feature type="site" description="Required for activity" evidence="14">
    <location>
        <position position="373"/>
    </location>
</feature>
<dbReference type="SUPFAM" id="SSF50615">
    <property type="entry name" value="N-terminal domain of alpha and beta subunits of F1 ATP synthase"/>
    <property type="match status" value="1"/>
</dbReference>
<dbReference type="AlphaFoldDB" id="A0A1K2HP68"/>
<comment type="function">
    <text evidence="1 14">Produces ATP from ADP in the presence of a proton gradient across the membrane. The alpha chain is a regulatory subunit.</text>
</comment>
<evidence type="ECO:0000259" key="16">
    <source>
        <dbReference type="Pfam" id="PF00306"/>
    </source>
</evidence>
<feature type="domain" description="ATPase F1/V1/A1 complex alpha/beta subunit nucleotide-binding" evidence="15">
    <location>
        <begin position="149"/>
        <end position="375"/>
    </location>
</feature>
<dbReference type="InterPro" id="IPR004100">
    <property type="entry name" value="ATPase_F1/V1/A1_a/bsu_N"/>
</dbReference>
<proteinExistence type="inferred from homology"/>
<accession>A0A1K2HP68</accession>
<keyword evidence="12 14" id="KW-0066">ATP synthesis</keyword>
<evidence type="ECO:0000256" key="12">
    <source>
        <dbReference type="ARBA" id="ARBA00023310"/>
    </source>
</evidence>
<keyword evidence="10 14" id="KW-0472">Membrane</keyword>
<evidence type="ECO:0000256" key="11">
    <source>
        <dbReference type="ARBA" id="ARBA00023196"/>
    </source>
</evidence>
<dbReference type="Pfam" id="PF00306">
    <property type="entry name" value="ATP-synt_ab_C"/>
    <property type="match status" value="1"/>
</dbReference>
<dbReference type="Pfam" id="PF02874">
    <property type="entry name" value="ATP-synt_ab_N"/>
    <property type="match status" value="1"/>
</dbReference>
<dbReference type="InterPro" id="IPR038376">
    <property type="entry name" value="ATP_synth_asu_C_sf"/>
</dbReference>
<dbReference type="Pfam" id="PF00006">
    <property type="entry name" value="ATP-synt_ab"/>
    <property type="match status" value="1"/>
</dbReference>
<dbReference type="InterPro" id="IPR020003">
    <property type="entry name" value="ATPase_a/bsu_AS"/>
</dbReference>
<keyword evidence="7 14" id="KW-0067">ATP-binding</keyword>
<keyword evidence="9 14" id="KW-0406">Ion transport</keyword>
<comment type="subunit">
    <text evidence="13">F-type ATPases have 2 components, CF(1) - the catalytic core - and CF(0) - the membrane proton channel. CF(1) has five subunits: alpha(3), beta(3), gamma(1), delta(1), epsilon(1). CF(0) has four main subunits: a(1), b(1), b'(1) and c(9-12).</text>
</comment>
<dbReference type="NCBIfam" id="NF009884">
    <property type="entry name" value="PRK13343.1"/>
    <property type="match status" value="1"/>
</dbReference>
<reference evidence="18 19" key="1">
    <citation type="submission" date="2016-11" db="EMBL/GenBank/DDBJ databases">
        <authorList>
            <person name="Jaros S."/>
            <person name="Januszkiewicz K."/>
            <person name="Wedrychowicz H."/>
        </authorList>
    </citation>
    <scope>NUCLEOTIDE SEQUENCE [LARGE SCALE GENOMIC DNA]</scope>
    <source>
        <strain evidence="18 19">DSM 18899</strain>
    </source>
</reference>
<dbReference type="InterPro" id="IPR023366">
    <property type="entry name" value="ATP_synth_asu-like_sf"/>
</dbReference>
<dbReference type="GO" id="GO:0045259">
    <property type="term" value="C:proton-transporting ATP synthase complex"/>
    <property type="evidence" value="ECO:0007669"/>
    <property type="project" value="UniProtKB-KW"/>
</dbReference>
<dbReference type="InterPro" id="IPR000194">
    <property type="entry name" value="ATPase_F1/V1/A1_a/bsu_nucl-bd"/>
</dbReference>
<protein>
    <recommendedName>
        <fullName evidence="14">ATP synthase subunit alpha</fullName>
        <ecNumber evidence="14">7.1.2.2</ecNumber>
    </recommendedName>
    <alternativeName>
        <fullName evidence="14">ATP synthase F1 sector subunit alpha</fullName>
    </alternativeName>
    <alternativeName>
        <fullName evidence="14">F-ATPase subunit alpha</fullName>
    </alternativeName>
</protein>
<dbReference type="CDD" id="cd18113">
    <property type="entry name" value="ATP-synt_F1_alpha_C"/>
    <property type="match status" value="1"/>
</dbReference>
<evidence type="ECO:0000256" key="9">
    <source>
        <dbReference type="ARBA" id="ARBA00023065"/>
    </source>
</evidence>
<evidence type="ECO:0000256" key="10">
    <source>
        <dbReference type="ARBA" id="ARBA00023136"/>
    </source>
</evidence>
<dbReference type="InterPro" id="IPR033732">
    <property type="entry name" value="ATP_synth_F1_a_nt-bd_dom"/>
</dbReference>
<keyword evidence="6 14" id="KW-0375">Hydrogen ion transport</keyword>
<evidence type="ECO:0000259" key="17">
    <source>
        <dbReference type="Pfam" id="PF02874"/>
    </source>
</evidence>
<keyword evidence="4 14" id="KW-0813">Transport</keyword>
<dbReference type="InterPro" id="IPR005294">
    <property type="entry name" value="ATP_synth_F1_asu"/>
</dbReference>
<gene>
    <name evidence="14" type="primary">atpA</name>
    <name evidence="18" type="ORF">SAMN02745887_03077</name>
</gene>
<dbReference type="CDD" id="cd18116">
    <property type="entry name" value="ATP-synt_F1_alpha_N"/>
    <property type="match status" value="1"/>
</dbReference>
<dbReference type="Gene3D" id="3.40.50.300">
    <property type="entry name" value="P-loop containing nucleotide triphosphate hydrolases"/>
    <property type="match status" value="1"/>
</dbReference>
<feature type="domain" description="ATP synthase alpha subunit C-terminal" evidence="16">
    <location>
        <begin position="382"/>
        <end position="507"/>
    </location>
</feature>
<name>A0A1K2HP68_9NEIS</name>
<evidence type="ECO:0000256" key="3">
    <source>
        <dbReference type="ARBA" id="ARBA00008936"/>
    </source>
</evidence>
<evidence type="ECO:0000256" key="14">
    <source>
        <dbReference type="HAMAP-Rule" id="MF_01346"/>
    </source>
</evidence>
<dbReference type="GO" id="GO:0005524">
    <property type="term" value="F:ATP binding"/>
    <property type="evidence" value="ECO:0007669"/>
    <property type="project" value="UniProtKB-UniRule"/>
</dbReference>
<dbReference type="GO" id="GO:0043531">
    <property type="term" value="F:ADP binding"/>
    <property type="evidence" value="ECO:0007669"/>
    <property type="project" value="TreeGrafter"/>
</dbReference>
<dbReference type="SUPFAM" id="SSF52540">
    <property type="entry name" value="P-loop containing nucleoside triphosphate hydrolases"/>
    <property type="match status" value="1"/>
</dbReference>
<dbReference type="SUPFAM" id="SSF47917">
    <property type="entry name" value="C-terminal domain of alpha and beta subunits of F1 ATP synthase"/>
    <property type="match status" value="1"/>
</dbReference>
<dbReference type="RefSeq" id="WP_072429556.1">
    <property type="nucleotide sequence ID" value="NZ_FPKR01000012.1"/>
</dbReference>
<evidence type="ECO:0000256" key="13">
    <source>
        <dbReference type="ARBA" id="ARBA00026013"/>
    </source>
</evidence>
<evidence type="ECO:0000256" key="1">
    <source>
        <dbReference type="ARBA" id="ARBA00003784"/>
    </source>
</evidence>
<dbReference type="InterPro" id="IPR000793">
    <property type="entry name" value="ATP_synth_asu_C"/>
</dbReference>
<evidence type="ECO:0000256" key="6">
    <source>
        <dbReference type="ARBA" id="ARBA00022781"/>
    </source>
</evidence>
<keyword evidence="8 14" id="KW-1278">Translocase</keyword>
<comment type="catalytic activity">
    <reaction evidence="14">
        <text>ATP + H2O + 4 H(+)(in) = ADP + phosphate + 5 H(+)(out)</text>
        <dbReference type="Rhea" id="RHEA:57720"/>
        <dbReference type="ChEBI" id="CHEBI:15377"/>
        <dbReference type="ChEBI" id="CHEBI:15378"/>
        <dbReference type="ChEBI" id="CHEBI:30616"/>
        <dbReference type="ChEBI" id="CHEBI:43474"/>
        <dbReference type="ChEBI" id="CHEBI:456216"/>
        <dbReference type="EC" id="7.1.2.2"/>
    </reaction>
</comment>
<evidence type="ECO:0000259" key="15">
    <source>
        <dbReference type="Pfam" id="PF00006"/>
    </source>
</evidence>
<dbReference type="CDD" id="cd01132">
    <property type="entry name" value="F1-ATPase_alpha_CD"/>
    <property type="match status" value="1"/>
</dbReference>
<dbReference type="Gene3D" id="2.40.30.20">
    <property type="match status" value="1"/>
</dbReference>
<evidence type="ECO:0000256" key="5">
    <source>
        <dbReference type="ARBA" id="ARBA00022741"/>
    </source>
</evidence>
<dbReference type="PIRSF" id="PIRSF039088">
    <property type="entry name" value="F_ATPase_subunit_alpha"/>
    <property type="match status" value="1"/>
</dbReference>
<dbReference type="PROSITE" id="PS00152">
    <property type="entry name" value="ATPASE_ALPHA_BETA"/>
    <property type="match status" value="1"/>
</dbReference>
<dbReference type="InterPro" id="IPR027417">
    <property type="entry name" value="P-loop_NTPase"/>
</dbReference>
<dbReference type="OrthoDB" id="9803053at2"/>
<dbReference type="FunFam" id="3.40.50.300:FF:000002">
    <property type="entry name" value="ATP synthase subunit alpha"/>
    <property type="match status" value="1"/>
</dbReference>
<feature type="binding site" evidence="14">
    <location>
        <begin position="169"/>
        <end position="176"/>
    </location>
    <ligand>
        <name>ATP</name>
        <dbReference type="ChEBI" id="CHEBI:30616"/>
    </ligand>
</feature>
<dbReference type="PANTHER" id="PTHR48082">
    <property type="entry name" value="ATP SYNTHASE SUBUNIT ALPHA, MITOCHONDRIAL"/>
    <property type="match status" value="1"/>
</dbReference>
<dbReference type="HAMAP" id="MF_01346">
    <property type="entry name" value="ATP_synth_alpha_bact"/>
    <property type="match status" value="1"/>
</dbReference>
<keyword evidence="11 14" id="KW-0139">CF(1)</keyword>
<dbReference type="PANTHER" id="PTHR48082:SF2">
    <property type="entry name" value="ATP SYNTHASE SUBUNIT ALPHA, MITOCHONDRIAL"/>
    <property type="match status" value="1"/>
</dbReference>